<name>A0ACC3CWX1_9PEZI</name>
<protein>
    <submittedName>
        <fullName evidence="1">Uncharacterized protein</fullName>
    </submittedName>
</protein>
<comment type="caution">
    <text evidence="1">The sequence shown here is derived from an EMBL/GenBank/DDBJ whole genome shotgun (WGS) entry which is preliminary data.</text>
</comment>
<dbReference type="Proteomes" id="UP001186974">
    <property type="component" value="Unassembled WGS sequence"/>
</dbReference>
<gene>
    <name evidence="1" type="ORF">LTS18_013469</name>
</gene>
<organism evidence="1 2">
    <name type="scientific">Coniosporium uncinatum</name>
    <dbReference type="NCBI Taxonomy" id="93489"/>
    <lineage>
        <taxon>Eukaryota</taxon>
        <taxon>Fungi</taxon>
        <taxon>Dikarya</taxon>
        <taxon>Ascomycota</taxon>
        <taxon>Pezizomycotina</taxon>
        <taxon>Dothideomycetes</taxon>
        <taxon>Dothideomycetes incertae sedis</taxon>
        <taxon>Coniosporium</taxon>
    </lineage>
</organism>
<evidence type="ECO:0000313" key="1">
    <source>
        <dbReference type="EMBL" id="KAK3046090.1"/>
    </source>
</evidence>
<dbReference type="EMBL" id="JAWDJW010010499">
    <property type="protein sequence ID" value="KAK3046090.1"/>
    <property type="molecule type" value="Genomic_DNA"/>
</dbReference>
<sequence>MLQDDRTNLNASWYRASRDQQPDLNYDTIIIDQNGIHTTANGWPSESYIEFREGIRLLAEFGQVDPQMRDYNFSGDSPYIFPADYIQDIVSVDYSATNQITQGCFFDPNSTSLVSINNSWALSSDLRILPPFSANQNITLESISNLTACGITPLLNQTLQNATADENALLYQTIAYSSIWSWATGEPRLIDPKADDADLLRCAVLDTAMSGRWLVDDCTNRYPAACRIASRPFEWIISDNTGTYSDGQENCRGNSSFGVPRTGLENRYLVQAASQYMSDNPRSDTTRFWVNFNSLDLESCWVVGVNATCPYQEDDAADLTRTVVVPTVAAVIIFVLAVLTFFVKCAANRQNSRRRRRRKMDDGWDYEGVPS</sequence>
<accession>A0ACC3CWX1</accession>
<proteinExistence type="predicted"/>
<reference evidence="1" key="1">
    <citation type="submission" date="2024-09" db="EMBL/GenBank/DDBJ databases">
        <title>Black Yeasts Isolated from many extreme environments.</title>
        <authorList>
            <person name="Coleine C."/>
            <person name="Stajich J.E."/>
            <person name="Selbmann L."/>
        </authorList>
    </citation>
    <scope>NUCLEOTIDE SEQUENCE</scope>
    <source>
        <strain evidence="1">CCFEE 5737</strain>
    </source>
</reference>
<evidence type="ECO:0000313" key="2">
    <source>
        <dbReference type="Proteomes" id="UP001186974"/>
    </source>
</evidence>
<keyword evidence="2" id="KW-1185">Reference proteome</keyword>